<dbReference type="EMBL" id="FWFO01000002">
    <property type="protein sequence ID" value="SLN52884.1"/>
    <property type="molecule type" value="Genomic_DNA"/>
</dbReference>
<dbReference type="Proteomes" id="UP000193077">
    <property type="component" value="Unassembled WGS sequence"/>
</dbReference>
<sequence length="170" mass="19420">MNNSAVSGQDGPYPAPIVVRGMSVKPDWIDYNKHMNVGYYGVAFDQALEEMVGDYLGIGEDYVQTAGAGPYMIQSHIHFLRELLEDDKFYFHFRLINHDHKRLHYFAQMFAEKDDVLCATQEGMIINVSQETGRSADYPEWAQKRLAQMLEDHRGLPPEPQIGAKLGIRK</sequence>
<evidence type="ECO:0000313" key="1">
    <source>
        <dbReference type="EMBL" id="SLN52884.1"/>
    </source>
</evidence>
<keyword evidence="1" id="KW-0560">Oxidoreductase</keyword>
<dbReference type="Gene3D" id="3.10.129.10">
    <property type="entry name" value="Hotdog Thioesterase"/>
    <property type="match status" value="1"/>
</dbReference>
<evidence type="ECO:0000313" key="2">
    <source>
        <dbReference type="Proteomes" id="UP000193077"/>
    </source>
</evidence>
<dbReference type="OrthoDB" id="9803287at2"/>
<protein>
    <submittedName>
        <fullName evidence="1">L-carnitine dehydrogenase</fullName>
        <ecNumber evidence="1">1.1.1.108</ecNumber>
    </submittedName>
</protein>
<organism evidence="1 2">
    <name type="scientific">Falsiruegeria litorea R37</name>
    <dbReference type="NCBI Taxonomy" id="1200284"/>
    <lineage>
        <taxon>Bacteria</taxon>
        <taxon>Pseudomonadati</taxon>
        <taxon>Pseudomonadota</taxon>
        <taxon>Alphaproteobacteria</taxon>
        <taxon>Rhodobacterales</taxon>
        <taxon>Roseobacteraceae</taxon>
        <taxon>Falsiruegeria</taxon>
    </lineage>
</organism>
<dbReference type="SUPFAM" id="SSF54637">
    <property type="entry name" value="Thioesterase/thiol ester dehydrase-isomerase"/>
    <property type="match status" value="1"/>
</dbReference>
<dbReference type="Pfam" id="PF13279">
    <property type="entry name" value="4HBT_2"/>
    <property type="match status" value="1"/>
</dbReference>
<dbReference type="GO" id="GO:0047728">
    <property type="term" value="F:carnitine 3-dehydrogenase activity"/>
    <property type="evidence" value="ECO:0007669"/>
    <property type="project" value="UniProtKB-EC"/>
</dbReference>
<keyword evidence="2" id="KW-1185">Reference proteome</keyword>
<proteinExistence type="predicted"/>
<dbReference type="InterPro" id="IPR029069">
    <property type="entry name" value="HotDog_dom_sf"/>
</dbReference>
<reference evidence="1 2" key="1">
    <citation type="submission" date="2017-03" db="EMBL/GenBank/DDBJ databases">
        <authorList>
            <person name="Afonso C.L."/>
            <person name="Miller P.J."/>
            <person name="Scott M.A."/>
            <person name="Spackman E."/>
            <person name="Goraichik I."/>
            <person name="Dimitrov K.M."/>
            <person name="Suarez D.L."/>
            <person name="Swayne D.E."/>
        </authorList>
    </citation>
    <scope>NUCLEOTIDE SEQUENCE [LARGE SCALE GENOMIC DNA]</scope>
    <source>
        <strain evidence="1 2">CECT 7639</strain>
    </source>
</reference>
<dbReference type="CDD" id="cd00586">
    <property type="entry name" value="4HBT"/>
    <property type="match status" value="1"/>
</dbReference>
<dbReference type="EC" id="1.1.1.108" evidence="1"/>
<gene>
    <name evidence="1" type="primary">lcdH_3</name>
    <name evidence="1" type="ORF">TRL7639_02765</name>
</gene>
<dbReference type="AlphaFoldDB" id="A0A1Y5T2V6"/>
<name>A0A1Y5T2V6_9RHOB</name>
<accession>A0A1Y5T2V6</accession>
<dbReference type="RefSeq" id="WP_085796452.1">
    <property type="nucleotide sequence ID" value="NZ_FWFO01000002.1"/>
</dbReference>